<comment type="caution">
    <text evidence="1">The sequence shown here is derived from an EMBL/GenBank/DDBJ whole genome shotgun (WGS) entry which is preliminary data.</text>
</comment>
<name>A0A017TFR7_9BACT</name>
<proteinExistence type="predicted"/>
<dbReference type="STRING" id="1192034.CAP_5883"/>
<protein>
    <submittedName>
        <fullName evidence="1">Uncharacterized protein</fullName>
    </submittedName>
</protein>
<evidence type="ECO:0000313" key="1">
    <source>
        <dbReference type="EMBL" id="EYF08123.1"/>
    </source>
</evidence>
<gene>
    <name evidence="1" type="ORF">CAP_5883</name>
</gene>
<evidence type="ECO:0000313" key="2">
    <source>
        <dbReference type="Proteomes" id="UP000019678"/>
    </source>
</evidence>
<dbReference type="OrthoDB" id="9852013at2"/>
<dbReference type="RefSeq" id="WP_044236076.1">
    <property type="nucleotide sequence ID" value="NZ_ASRX01000005.1"/>
</dbReference>
<organism evidence="1 2">
    <name type="scientific">Chondromyces apiculatus DSM 436</name>
    <dbReference type="NCBI Taxonomy" id="1192034"/>
    <lineage>
        <taxon>Bacteria</taxon>
        <taxon>Pseudomonadati</taxon>
        <taxon>Myxococcota</taxon>
        <taxon>Polyangia</taxon>
        <taxon>Polyangiales</taxon>
        <taxon>Polyangiaceae</taxon>
        <taxon>Chondromyces</taxon>
    </lineage>
</organism>
<keyword evidence="2" id="KW-1185">Reference proteome</keyword>
<reference evidence="1 2" key="1">
    <citation type="submission" date="2013-05" db="EMBL/GenBank/DDBJ databases">
        <title>Genome assembly of Chondromyces apiculatus DSM 436.</title>
        <authorList>
            <person name="Sharma G."/>
            <person name="Khatri I."/>
            <person name="Kaur C."/>
            <person name="Mayilraj S."/>
            <person name="Subramanian S."/>
        </authorList>
    </citation>
    <scope>NUCLEOTIDE SEQUENCE [LARGE SCALE GENOMIC DNA]</scope>
    <source>
        <strain evidence="1 2">DSM 436</strain>
    </source>
</reference>
<dbReference type="EMBL" id="ASRX01000005">
    <property type="protein sequence ID" value="EYF08123.1"/>
    <property type="molecule type" value="Genomic_DNA"/>
</dbReference>
<sequence length="174" mass="18598">MGEEIVMLNFRNKAFWQVSVAAAIAVTMSGCVMHDVEDQEGEDLVDDEAEAQEEVGEVSSAYTANMGCTTSGGGTWRVLRMCVSISSNGVGTFTITKTDGTNFATAGTMSLKVGTYEPWGVNHGTSTLNGGGIVAGFSMGDVFSQWGNFPKDYYARWESQSGGYSWVGPIRISQ</sequence>
<accession>A0A017TFR7</accession>
<dbReference type="AlphaFoldDB" id="A0A017TFR7"/>
<dbReference type="Proteomes" id="UP000019678">
    <property type="component" value="Unassembled WGS sequence"/>
</dbReference>